<dbReference type="PROSITE" id="PS50977">
    <property type="entry name" value="HTH_TETR_2"/>
    <property type="match status" value="1"/>
</dbReference>
<feature type="DNA-binding region" description="H-T-H motif" evidence="2">
    <location>
        <begin position="31"/>
        <end position="50"/>
    </location>
</feature>
<gene>
    <name evidence="4" type="ORF">SAMN03097708_00704</name>
</gene>
<sequence length="201" mass="22435">MKRKQQMTQTRQAILSAAKQLFAEKGFEGTTIRAVAVRAGVGTGTVNLHFPDKISLLGEAIYEDIEAILQRHSLPEGAPLDVRLGELVRPLFEYYARQPALSRVLVKESLMMRGQWGQRFDQQLQTFTGSMKRELLAAQGCGELDPGYPVSTLIEALLAYYIALVIEGLRSEKPEPAELVKRFRRLVSLHTVVGPKDNKGK</sequence>
<evidence type="ECO:0000313" key="5">
    <source>
        <dbReference type="Proteomes" id="UP000199648"/>
    </source>
</evidence>
<dbReference type="SUPFAM" id="SSF46689">
    <property type="entry name" value="Homeodomain-like"/>
    <property type="match status" value="1"/>
</dbReference>
<dbReference type="Gene3D" id="1.10.357.10">
    <property type="entry name" value="Tetracycline Repressor, domain 2"/>
    <property type="match status" value="1"/>
</dbReference>
<dbReference type="STRING" id="415747.SAMN03097708_00704"/>
<dbReference type="InterPro" id="IPR009057">
    <property type="entry name" value="Homeodomain-like_sf"/>
</dbReference>
<keyword evidence="1 2" id="KW-0238">DNA-binding</keyword>
<dbReference type="PRINTS" id="PR00455">
    <property type="entry name" value="HTHTETR"/>
</dbReference>
<dbReference type="GO" id="GO:0000976">
    <property type="term" value="F:transcription cis-regulatory region binding"/>
    <property type="evidence" value="ECO:0007669"/>
    <property type="project" value="TreeGrafter"/>
</dbReference>
<dbReference type="AlphaFoldDB" id="A0A1G5PSA5"/>
<dbReference type="InterPro" id="IPR001647">
    <property type="entry name" value="HTH_TetR"/>
</dbReference>
<dbReference type="Proteomes" id="UP000199648">
    <property type="component" value="Unassembled WGS sequence"/>
</dbReference>
<name>A0A1G5PSA5_9GAMM</name>
<evidence type="ECO:0000259" key="3">
    <source>
        <dbReference type="PROSITE" id="PS50977"/>
    </source>
</evidence>
<dbReference type="PROSITE" id="PS01081">
    <property type="entry name" value="HTH_TETR_1"/>
    <property type="match status" value="1"/>
</dbReference>
<accession>A0A1G5PSA5</accession>
<dbReference type="PANTHER" id="PTHR30055">
    <property type="entry name" value="HTH-TYPE TRANSCRIPTIONAL REGULATOR RUTR"/>
    <property type="match status" value="1"/>
</dbReference>
<dbReference type="RefSeq" id="WP_092992667.1">
    <property type="nucleotide sequence ID" value="NZ_FMWD01000002.1"/>
</dbReference>
<protein>
    <submittedName>
        <fullName evidence="4">Transcriptional regulator, TetR family</fullName>
    </submittedName>
</protein>
<dbReference type="Pfam" id="PF00440">
    <property type="entry name" value="TetR_N"/>
    <property type="match status" value="1"/>
</dbReference>
<dbReference type="InterPro" id="IPR036271">
    <property type="entry name" value="Tet_transcr_reg_TetR-rel_C_sf"/>
</dbReference>
<dbReference type="EMBL" id="FMWD01000002">
    <property type="protein sequence ID" value="SCZ52238.1"/>
    <property type="molecule type" value="Genomic_DNA"/>
</dbReference>
<evidence type="ECO:0000256" key="1">
    <source>
        <dbReference type="ARBA" id="ARBA00023125"/>
    </source>
</evidence>
<dbReference type="PANTHER" id="PTHR30055:SF226">
    <property type="entry name" value="HTH-TYPE TRANSCRIPTIONAL REGULATOR PKSA"/>
    <property type="match status" value="1"/>
</dbReference>
<dbReference type="SUPFAM" id="SSF48498">
    <property type="entry name" value="Tetracyclin repressor-like, C-terminal domain"/>
    <property type="match status" value="1"/>
</dbReference>
<dbReference type="InterPro" id="IPR050109">
    <property type="entry name" value="HTH-type_TetR-like_transc_reg"/>
</dbReference>
<keyword evidence="5" id="KW-1185">Reference proteome</keyword>
<proteinExistence type="predicted"/>
<evidence type="ECO:0000313" key="4">
    <source>
        <dbReference type="EMBL" id="SCZ52238.1"/>
    </source>
</evidence>
<organism evidence="4 5">
    <name type="scientific">Thiohalomonas denitrificans</name>
    <dbReference type="NCBI Taxonomy" id="415747"/>
    <lineage>
        <taxon>Bacteria</taxon>
        <taxon>Pseudomonadati</taxon>
        <taxon>Pseudomonadota</taxon>
        <taxon>Gammaproteobacteria</taxon>
        <taxon>Thiohalomonadales</taxon>
        <taxon>Thiohalomonadaceae</taxon>
        <taxon>Thiohalomonas</taxon>
    </lineage>
</organism>
<dbReference type="GO" id="GO:0003700">
    <property type="term" value="F:DNA-binding transcription factor activity"/>
    <property type="evidence" value="ECO:0007669"/>
    <property type="project" value="TreeGrafter"/>
</dbReference>
<feature type="domain" description="HTH tetR-type" evidence="3">
    <location>
        <begin position="8"/>
        <end position="68"/>
    </location>
</feature>
<dbReference type="InterPro" id="IPR023772">
    <property type="entry name" value="DNA-bd_HTH_TetR-type_CS"/>
</dbReference>
<evidence type="ECO:0000256" key="2">
    <source>
        <dbReference type="PROSITE-ProRule" id="PRU00335"/>
    </source>
</evidence>
<reference evidence="4 5" key="1">
    <citation type="submission" date="2016-10" db="EMBL/GenBank/DDBJ databases">
        <authorList>
            <person name="de Groot N.N."/>
        </authorList>
    </citation>
    <scope>NUCLEOTIDE SEQUENCE [LARGE SCALE GENOMIC DNA]</scope>
    <source>
        <strain evidence="4 5">HLD2</strain>
    </source>
</reference>
<dbReference type="OrthoDB" id="2356263at2"/>